<organism evidence="2 3">
    <name type="scientific">Methanocella arvoryzae (strain DSM 22066 / NBRC 105507 / MRE50)</name>
    <dbReference type="NCBI Taxonomy" id="351160"/>
    <lineage>
        <taxon>Archaea</taxon>
        <taxon>Methanobacteriati</taxon>
        <taxon>Methanobacteriota</taxon>
        <taxon>Stenosarchaea group</taxon>
        <taxon>Methanomicrobia</taxon>
        <taxon>Methanocellales</taxon>
        <taxon>Methanocellaceae</taxon>
        <taxon>Methanocella</taxon>
    </lineage>
</organism>
<dbReference type="GO" id="GO:0009055">
    <property type="term" value="F:electron transfer activity"/>
    <property type="evidence" value="ECO:0007669"/>
    <property type="project" value="InterPro"/>
</dbReference>
<dbReference type="InterPro" id="IPR001226">
    <property type="entry name" value="Flavodoxin_CS"/>
</dbReference>
<accession>Q0W510</accession>
<dbReference type="GeneID" id="5142714"/>
<feature type="domain" description="Flavodoxin-like" evidence="1">
    <location>
        <begin position="2"/>
        <end position="135"/>
    </location>
</feature>
<evidence type="ECO:0000313" key="3">
    <source>
        <dbReference type="Proteomes" id="UP000000663"/>
    </source>
</evidence>
<evidence type="ECO:0000259" key="1">
    <source>
        <dbReference type="PROSITE" id="PS50902"/>
    </source>
</evidence>
<dbReference type="STRING" id="351160.RCIX1229"/>
<gene>
    <name evidence="2" type="ORF">RCIX1229</name>
</gene>
<dbReference type="AlphaFoldDB" id="Q0W510"/>
<dbReference type="InterPro" id="IPR029039">
    <property type="entry name" value="Flavoprotein-like_sf"/>
</dbReference>
<dbReference type="Gene3D" id="3.40.50.360">
    <property type="match status" value="1"/>
</dbReference>
<dbReference type="EMBL" id="AM114193">
    <property type="protein sequence ID" value="CAJ36533.1"/>
    <property type="molecule type" value="Genomic_DNA"/>
</dbReference>
<proteinExistence type="predicted"/>
<dbReference type="RefSeq" id="WP_012036011.1">
    <property type="nucleotide sequence ID" value="NC_009464.1"/>
</dbReference>
<dbReference type="GO" id="GO:0010181">
    <property type="term" value="F:FMN binding"/>
    <property type="evidence" value="ECO:0007669"/>
    <property type="project" value="InterPro"/>
</dbReference>
<evidence type="ECO:0000313" key="2">
    <source>
        <dbReference type="EMBL" id="CAJ36533.1"/>
    </source>
</evidence>
<name>Q0W510_METAR</name>
<dbReference type="Proteomes" id="UP000000663">
    <property type="component" value="Chromosome"/>
</dbReference>
<dbReference type="InterPro" id="IPR008254">
    <property type="entry name" value="Flavodoxin/NO_synth"/>
</dbReference>
<dbReference type="PROSITE" id="PS50902">
    <property type="entry name" value="FLAVODOXIN_LIKE"/>
    <property type="match status" value="1"/>
</dbReference>
<dbReference type="eggNOG" id="arCOG00519">
    <property type="taxonomic scope" value="Archaea"/>
</dbReference>
<dbReference type="OrthoDB" id="73155at2157"/>
<dbReference type="KEGG" id="rci:RCIX1229"/>
<reference evidence="2 3" key="1">
    <citation type="journal article" date="2006" name="Science">
        <title>Genome of rice cluster I archaea -- the key methane producers in the rice rhizosphere.</title>
        <authorList>
            <person name="Erkel C."/>
            <person name="Kube M."/>
            <person name="Reinhardt R."/>
            <person name="Liesack W."/>
        </authorList>
    </citation>
    <scope>NUCLEOTIDE SEQUENCE [LARGE SCALE GENOMIC DNA]</scope>
    <source>
        <strain evidence="3">DSM 22066 / NBRC 105507 / MRE50</strain>
    </source>
</reference>
<dbReference type="Pfam" id="PF12641">
    <property type="entry name" value="Flavodoxin_3"/>
    <property type="match status" value="1"/>
</dbReference>
<keyword evidence="3" id="KW-1185">Reference proteome</keyword>
<dbReference type="SUPFAM" id="SSF52218">
    <property type="entry name" value="Flavoproteins"/>
    <property type="match status" value="1"/>
</dbReference>
<protein>
    <submittedName>
        <fullName evidence="2">Predicted flavodoxin</fullName>
    </submittedName>
</protein>
<dbReference type="PROSITE" id="PS00201">
    <property type="entry name" value="FLAVODOXIN"/>
    <property type="match status" value="1"/>
</dbReference>
<sequence>MAHVLYYSMTGNTKKIAAAIAEELGAGAVSVKALARVPEEGLLFMGTGSYGDKPGEEMMKFIENNTFTGRKIALFGTSGSGQGKEVQVMAEALKRKGAIIIGSYYCKGKAFVVVNIGRPCKDDITAVRLFAREMAKLG</sequence>